<dbReference type="Pfam" id="PF22486">
    <property type="entry name" value="MATH_2"/>
    <property type="match status" value="1"/>
</dbReference>
<accession>A0ABQ7MWQ4</accession>
<protein>
    <recommendedName>
        <fullName evidence="9">BTB/POZ and MATH domain-containing protein 3</fullName>
    </recommendedName>
</protein>
<evidence type="ECO:0000259" key="6">
    <source>
        <dbReference type="PROSITE" id="PS50144"/>
    </source>
</evidence>
<dbReference type="CDD" id="cd14736">
    <property type="entry name" value="BACK_AtBPM-like"/>
    <property type="match status" value="1"/>
</dbReference>
<evidence type="ECO:0000256" key="4">
    <source>
        <dbReference type="SAM" id="MobiDB-lite"/>
    </source>
</evidence>
<comment type="similarity">
    <text evidence="3">Belongs to the Tdpoz family.</text>
</comment>
<comment type="caution">
    <text evidence="7">The sequence shown here is derived from an EMBL/GenBank/DDBJ whole genome shotgun (WGS) entry which is preliminary data.</text>
</comment>
<evidence type="ECO:0000259" key="5">
    <source>
        <dbReference type="PROSITE" id="PS50097"/>
    </source>
</evidence>
<dbReference type="SUPFAM" id="SSF49599">
    <property type="entry name" value="TRAF domain-like"/>
    <property type="match status" value="2"/>
</dbReference>
<organism evidence="7 8">
    <name type="scientific">Brassica rapa subsp. trilocularis</name>
    <dbReference type="NCBI Taxonomy" id="1813537"/>
    <lineage>
        <taxon>Eukaryota</taxon>
        <taxon>Viridiplantae</taxon>
        <taxon>Streptophyta</taxon>
        <taxon>Embryophyta</taxon>
        <taxon>Tracheophyta</taxon>
        <taxon>Spermatophyta</taxon>
        <taxon>Magnoliopsida</taxon>
        <taxon>eudicotyledons</taxon>
        <taxon>Gunneridae</taxon>
        <taxon>Pentapetalae</taxon>
        <taxon>rosids</taxon>
        <taxon>malvids</taxon>
        <taxon>Brassicales</taxon>
        <taxon>Brassicaceae</taxon>
        <taxon>Brassiceae</taxon>
        <taxon>Brassica</taxon>
    </lineage>
</organism>
<keyword evidence="8" id="KW-1185">Reference proteome</keyword>
<dbReference type="InterPro" id="IPR002083">
    <property type="entry name" value="MATH/TRAF_dom"/>
</dbReference>
<comment type="pathway">
    <text evidence="2">Protein modification; protein ubiquitination.</text>
</comment>
<feature type="domain" description="BTB" evidence="5">
    <location>
        <begin position="551"/>
        <end position="612"/>
    </location>
</feature>
<dbReference type="InterPro" id="IPR034090">
    <property type="entry name" value="BPM_C"/>
</dbReference>
<evidence type="ECO:0000256" key="3">
    <source>
        <dbReference type="ARBA" id="ARBA00010846"/>
    </source>
</evidence>
<name>A0ABQ7MWQ4_BRACM</name>
<dbReference type="Pfam" id="PF00651">
    <property type="entry name" value="BTB"/>
    <property type="match status" value="2"/>
</dbReference>
<proteinExistence type="inferred from homology"/>
<feature type="domain" description="BTB" evidence="5">
    <location>
        <begin position="230"/>
        <end position="291"/>
    </location>
</feature>
<sequence>FVTILTGIKLTNQTSTEPAVLKYHLQSNGAFIIFKIKSTATMSASHPNHDSVSTTVMETVNGSHQFTIKGYSLAKGMSPGRYIQSDVFSVNGYDWVIYFYPDGKNPEENSTYVSLFIALASDSSDIRALFELTLMDQSGRGRHKVHSHFDRALEGGPYTLKYKGSMGYKRFLRRTALEASDYLKDDCLIINCTVGVVRARLEGPKQFGIVPPPSNMGQGLKDLLDSELGCDIAFQVGDETYKAHKLILAARSPVFRAQFYGPVGNNSVDRVVIEDMEPSIFKAMLSFIYTDVLPDVHEITGSTSTASFTNMIQHLLAAADLYDLGRLKILCEAFLCEELNVDNVATTLALADQHQFLQLKAFCLKFVASPANLRAVMKSEGFKHLNQSCPSVLPELLNTVAAADKSSTSSSGQSSKKRSVSSVLGCDTSTTNARQGLNKDKVKHALEDVRNSMEIGNVVKIVLLIIIQEESVLLFLEARPYHNYCESLFELFLVHLFRGYKRFLRRTALEASDYLKDDCLIINCTVGVVRACLEGPKQFGILCRHHSELCCDIAFQVGDETYKAHKLILAARSPVFRAQFYGPVGNNSVGRVVIEDMEPSIFQVMLSFIYTDVLPDVHEITGSTSTASFTNMIQHLLAAADLYDLGRLLSVMKSEGFKHLNQSCPSVLPELLNTVAAADKSSTSSGQSSKKRSVSSVLGCDTSTTNARQLRRTSVKLLACVVCKSFGLLKASFEVNLLFVAISSLKSTLCLCFVGRAAVRCKF</sequence>
<dbReference type="Gene3D" id="6.10.250.3030">
    <property type="match status" value="1"/>
</dbReference>
<feature type="domain" description="MATH" evidence="6">
    <location>
        <begin position="61"/>
        <end position="194"/>
    </location>
</feature>
<evidence type="ECO:0000256" key="2">
    <source>
        <dbReference type="ARBA" id="ARBA00004906"/>
    </source>
</evidence>
<dbReference type="InterPro" id="IPR045005">
    <property type="entry name" value="BPM1-6"/>
</dbReference>
<dbReference type="PANTHER" id="PTHR26379:SF293">
    <property type="entry name" value="BTB_POZ AND MATH DOMAIN-CONTAINING PROTEIN 3"/>
    <property type="match status" value="1"/>
</dbReference>
<dbReference type="PANTHER" id="PTHR26379">
    <property type="entry name" value="BTB/POZ AND MATH DOMAIN-CONTAINING PROTEIN 1"/>
    <property type="match status" value="1"/>
</dbReference>
<gene>
    <name evidence="7" type="primary">A04p035860.1_BraROA</name>
    <name evidence="7" type="ORF">IGI04_016872</name>
</gene>
<dbReference type="SMART" id="SM00225">
    <property type="entry name" value="BTB"/>
    <property type="match status" value="2"/>
</dbReference>
<comment type="function">
    <text evidence="1">May act as a substrate-specific adapter of an E3 ubiquitin-protein ligase complex (CUL3-RBX1-BTB) which mediates the ubiquitination and subsequent proteasomal degradation of target proteins.</text>
</comment>
<dbReference type="InterPro" id="IPR000210">
    <property type="entry name" value="BTB/POZ_dom"/>
</dbReference>
<dbReference type="Gene3D" id="2.60.210.10">
    <property type="entry name" value="Apoptosis, Tumor Necrosis Factor Receptor Associated Protein 2, Chain A"/>
    <property type="match status" value="2"/>
</dbReference>
<feature type="non-terminal residue" evidence="7">
    <location>
        <position position="1"/>
    </location>
</feature>
<dbReference type="CDD" id="cd18280">
    <property type="entry name" value="BTB_POZ_BPM_plant"/>
    <property type="match status" value="2"/>
</dbReference>
<dbReference type="Gene3D" id="3.30.710.10">
    <property type="entry name" value="Potassium Channel Kv1.1, Chain A"/>
    <property type="match status" value="2"/>
</dbReference>
<dbReference type="EMBL" id="JADBGQ010000004">
    <property type="protein sequence ID" value="KAG5402265.1"/>
    <property type="molecule type" value="Genomic_DNA"/>
</dbReference>
<dbReference type="SUPFAM" id="SSF54695">
    <property type="entry name" value="POZ domain"/>
    <property type="match status" value="2"/>
</dbReference>
<dbReference type="CDD" id="cd00121">
    <property type="entry name" value="MATH"/>
    <property type="match status" value="2"/>
</dbReference>
<dbReference type="PROSITE" id="PS50097">
    <property type="entry name" value="BTB"/>
    <property type="match status" value="2"/>
</dbReference>
<evidence type="ECO:0000313" key="8">
    <source>
        <dbReference type="Proteomes" id="UP000823674"/>
    </source>
</evidence>
<evidence type="ECO:0000256" key="1">
    <source>
        <dbReference type="ARBA" id="ARBA00002668"/>
    </source>
</evidence>
<dbReference type="InterPro" id="IPR056423">
    <property type="entry name" value="BACK_BPM_SPOP"/>
</dbReference>
<evidence type="ECO:0008006" key="9">
    <source>
        <dbReference type="Google" id="ProtNLM"/>
    </source>
</evidence>
<dbReference type="SMART" id="SM00061">
    <property type="entry name" value="MATH"/>
    <property type="match status" value="1"/>
</dbReference>
<dbReference type="InterPro" id="IPR011333">
    <property type="entry name" value="SKP1/BTB/POZ_sf"/>
</dbReference>
<feature type="region of interest" description="Disordered" evidence="4">
    <location>
        <begin position="406"/>
        <end position="427"/>
    </location>
</feature>
<dbReference type="Proteomes" id="UP000823674">
    <property type="component" value="Chromosome A04"/>
</dbReference>
<dbReference type="InterPro" id="IPR008974">
    <property type="entry name" value="TRAF-like"/>
</dbReference>
<dbReference type="PROSITE" id="PS50144">
    <property type="entry name" value="MATH"/>
    <property type="match status" value="1"/>
</dbReference>
<dbReference type="Pfam" id="PF24570">
    <property type="entry name" value="BACK_BPM_SPOP"/>
    <property type="match status" value="1"/>
</dbReference>
<reference evidence="7 8" key="1">
    <citation type="submission" date="2021-03" db="EMBL/GenBank/DDBJ databases">
        <authorList>
            <person name="King G.J."/>
            <person name="Bancroft I."/>
            <person name="Baten A."/>
            <person name="Bloomfield J."/>
            <person name="Borpatragohain P."/>
            <person name="He Z."/>
            <person name="Irish N."/>
            <person name="Irwin J."/>
            <person name="Liu K."/>
            <person name="Mauleon R.P."/>
            <person name="Moore J."/>
            <person name="Morris R."/>
            <person name="Ostergaard L."/>
            <person name="Wang B."/>
            <person name="Wells R."/>
        </authorList>
    </citation>
    <scope>NUCLEOTIDE SEQUENCE [LARGE SCALE GENOMIC DNA]</scope>
    <source>
        <strain evidence="7">R-o-18</strain>
        <tissue evidence="7">Leaf</tissue>
    </source>
</reference>
<evidence type="ECO:0000313" key="7">
    <source>
        <dbReference type="EMBL" id="KAG5402265.1"/>
    </source>
</evidence>